<keyword evidence="6" id="KW-1278">Translocase</keyword>
<comment type="caution">
    <text evidence="9">The sequence shown here is derived from an EMBL/GenBank/DDBJ whole genome shotgun (WGS) entry which is preliminary data.</text>
</comment>
<dbReference type="SMART" id="SM00382">
    <property type="entry name" value="AAA"/>
    <property type="match status" value="1"/>
</dbReference>
<keyword evidence="4" id="KW-0547">Nucleotide-binding</keyword>
<evidence type="ECO:0000313" key="10">
    <source>
        <dbReference type="Proteomes" id="UP000623250"/>
    </source>
</evidence>
<evidence type="ECO:0000256" key="7">
    <source>
        <dbReference type="ARBA" id="ARBA00023136"/>
    </source>
</evidence>
<dbReference type="RefSeq" id="WP_037236416.1">
    <property type="nucleotide sequence ID" value="NZ_JAEMUK010000029.1"/>
</dbReference>
<dbReference type="AlphaFoldDB" id="A0A8I1KLU4"/>
<keyword evidence="7" id="KW-0472">Membrane</keyword>
<dbReference type="Pfam" id="PF00005">
    <property type="entry name" value="ABC_tran"/>
    <property type="match status" value="1"/>
</dbReference>
<dbReference type="PANTHER" id="PTHR43166">
    <property type="entry name" value="AMINO ACID IMPORT ATP-BINDING PROTEIN"/>
    <property type="match status" value="1"/>
</dbReference>
<sequence>MRTETVVEVCRISKSFGRQSRVLSDVSFTLKRGEMVALIGASGSGKSTLIRAIGGLIPVDAAPVNGDGASGVVRLFGLPMQENGRVTRHAKALRARTGVIFQQFNLVPRLSVLTNVCIGSLGQRRTLLGAGGYFAAEDKRTAMRALDRVGIAQLALQRGSDISGGQQQRAAIARTLVQRAELLLADEPLASLDPSSSKRVMNILSDLNREDGITVLVSLHQVEYAIKYCPRTIALRNGAIVYDGPSAALGRDFLNEIYGEESEQLFVPGFDAPAVHAVSTLPGEDVSAPATTVPSLRIAPSPAQIDARQPA</sequence>
<evidence type="ECO:0000259" key="8">
    <source>
        <dbReference type="PROSITE" id="PS50893"/>
    </source>
</evidence>
<keyword evidence="5 9" id="KW-0067">ATP-binding</keyword>
<dbReference type="InterPro" id="IPR003439">
    <property type="entry name" value="ABC_transporter-like_ATP-bd"/>
</dbReference>
<evidence type="ECO:0000256" key="2">
    <source>
        <dbReference type="ARBA" id="ARBA00022448"/>
    </source>
</evidence>
<dbReference type="GO" id="GO:0016887">
    <property type="term" value="F:ATP hydrolysis activity"/>
    <property type="evidence" value="ECO:0007669"/>
    <property type="project" value="InterPro"/>
</dbReference>
<keyword evidence="10" id="KW-1185">Reference proteome</keyword>
<dbReference type="Proteomes" id="UP000623250">
    <property type="component" value="Unassembled WGS sequence"/>
</dbReference>
<comment type="similarity">
    <text evidence="1">Belongs to the ABC transporter superfamily.</text>
</comment>
<dbReference type="PROSITE" id="PS00211">
    <property type="entry name" value="ABC_TRANSPORTER_1"/>
    <property type="match status" value="1"/>
</dbReference>
<evidence type="ECO:0000256" key="4">
    <source>
        <dbReference type="ARBA" id="ARBA00022741"/>
    </source>
</evidence>
<dbReference type="InterPro" id="IPR003593">
    <property type="entry name" value="AAA+_ATPase"/>
</dbReference>
<evidence type="ECO:0000256" key="1">
    <source>
        <dbReference type="ARBA" id="ARBA00005417"/>
    </source>
</evidence>
<dbReference type="PROSITE" id="PS50893">
    <property type="entry name" value="ABC_TRANSPORTER_2"/>
    <property type="match status" value="1"/>
</dbReference>
<dbReference type="Gene3D" id="3.40.50.300">
    <property type="entry name" value="P-loop containing nucleotide triphosphate hydrolases"/>
    <property type="match status" value="1"/>
</dbReference>
<proteinExistence type="inferred from homology"/>
<organism evidence="9 10">
    <name type="scientific">Rhodomicrobium udaipurense</name>
    <dbReference type="NCBI Taxonomy" id="1202716"/>
    <lineage>
        <taxon>Bacteria</taxon>
        <taxon>Pseudomonadati</taxon>
        <taxon>Pseudomonadota</taxon>
        <taxon>Alphaproteobacteria</taxon>
        <taxon>Hyphomicrobiales</taxon>
        <taxon>Hyphomicrobiaceae</taxon>
        <taxon>Rhodomicrobium</taxon>
    </lineage>
</organism>
<dbReference type="PANTHER" id="PTHR43166:SF6">
    <property type="entry name" value="PHOSPHONATES IMPORT ATP-BINDING PROTEIN PHNC"/>
    <property type="match status" value="1"/>
</dbReference>
<evidence type="ECO:0000256" key="5">
    <source>
        <dbReference type="ARBA" id="ARBA00022840"/>
    </source>
</evidence>
<dbReference type="GO" id="GO:0005524">
    <property type="term" value="F:ATP binding"/>
    <property type="evidence" value="ECO:0007669"/>
    <property type="project" value="UniProtKB-KW"/>
</dbReference>
<keyword evidence="3" id="KW-1003">Cell membrane</keyword>
<evidence type="ECO:0000256" key="6">
    <source>
        <dbReference type="ARBA" id="ARBA00022967"/>
    </source>
</evidence>
<keyword evidence="2" id="KW-0813">Transport</keyword>
<protein>
    <submittedName>
        <fullName evidence="9">Phosphonate ABC transporter ATP-binding protein</fullName>
    </submittedName>
</protein>
<dbReference type="SUPFAM" id="SSF52540">
    <property type="entry name" value="P-loop containing nucleoside triphosphate hydrolases"/>
    <property type="match status" value="1"/>
</dbReference>
<accession>A0A8I1KLU4</accession>
<reference evidence="9 10" key="1">
    <citation type="submission" date="2020-12" db="EMBL/GenBank/DDBJ databases">
        <title>Revised draft genomes of Rhodomicrobium vannielii ATCC 17100 and Rhodomicrobium udaipurense JA643.</title>
        <authorList>
            <person name="Conners E.M."/>
            <person name="Davenport E.J."/>
            <person name="Bose A."/>
        </authorList>
    </citation>
    <scope>NUCLEOTIDE SEQUENCE [LARGE SCALE GENOMIC DNA]</scope>
    <source>
        <strain evidence="9 10">JA643</strain>
    </source>
</reference>
<dbReference type="EMBL" id="JAEMUK010000029">
    <property type="protein sequence ID" value="MBJ7544078.1"/>
    <property type="molecule type" value="Genomic_DNA"/>
</dbReference>
<dbReference type="InterPro" id="IPR050086">
    <property type="entry name" value="MetN_ABC_transporter-like"/>
</dbReference>
<evidence type="ECO:0000256" key="3">
    <source>
        <dbReference type="ARBA" id="ARBA00022475"/>
    </source>
</evidence>
<gene>
    <name evidence="9" type="ORF">JDN41_10995</name>
</gene>
<dbReference type="InterPro" id="IPR012693">
    <property type="entry name" value="ABC_transpr_PhnC"/>
</dbReference>
<name>A0A8I1KLU4_9HYPH</name>
<dbReference type="GO" id="GO:0015416">
    <property type="term" value="F:ABC-type phosphonate transporter activity"/>
    <property type="evidence" value="ECO:0007669"/>
    <property type="project" value="InterPro"/>
</dbReference>
<feature type="domain" description="ABC transporter" evidence="8">
    <location>
        <begin position="1"/>
        <end position="262"/>
    </location>
</feature>
<dbReference type="InterPro" id="IPR027417">
    <property type="entry name" value="P-loop_NTPase"/>
</dbReference>
<dbReference type="GO" id="GO:0016020">
    <property type="term" value="C:membrane"/>
    <property type="evidence" value="ECO:0007669"/>
    <property type="project" value="InterPro"/>
</dbReference>
<dbReference type="CDD" id="cd03256">
    <property type="entry name" value="ABC_PhnC_transporter"/>
    <property type="match status" value="1"/>
</dbReference>
<evidence type="ECO:0000313" key="9">
    <source>
        <dbReference type="EMBL" id="MBJ7544078.1"/>
    </source>
</evidence>
<dbReference type="InterPro" id="IPR017871">
    <property type="entry name" value="ABC_transporter-like_CS"/>
</dbReference>